<accession>A0A1T4LA91</accession>
<dbReference type="RefSeq" id="WP_139366667.1">
    <property type="nucleotide sequence ID" value="NZ_FUWR01000002.1"/>
</dbReference>
<evidence type="ECO:0000313" key="2">
    <source>
        <dbReference type="Proteomes" id="UP000190102"/>
    </source>
</evidence>
<reference evidence="2" key="1">
    <citation type="submission" date="2017-02" db="EMBL/GenBank/DDBJ databases">
        <authorList>
            <person name="Varghese N."/>
            <person name="Submissions S."/>
        </authorList>
    </citation>
    <scope>NUCLEOTIDE SEQUENCE [LARGE SCALE GENOMIC DNA]</scope>
    <source>
        <strain evidence="2">ATCC BAA-34</strain>
    </source>
</reference>
<dbReference type="Proteomes" id="UP000190102">
    <property type="component" value="Unassembled WGS sequence"/>
</dbReference>
<dbReference type="AlphaFoldDB" id="A0A1T4LA91"/>
<sequence length="65" mass="7231">MIRSIRFLMVSGDLRRSLTGVEYLFSGNHLMTDHLDKAKRSWDMSLIRGGNATKTGECSVFLPGG</sequence>
<dbReference type="STRING" id="115783.SAMN02745119_00851"/>
<proteinExistence type="predicted"/>
<name>A0A1T4LA91_9BACT</name>
<keyword evidence="2" id="KW-1185">Reference proteome</keyword>
<evidence type="ECO:0000313" key="1">
    <source>
        <dbReference type="EMBL" id="SJZ51513.1"/>
    </source>
</evidence>
<protein>
    <submittedName>
        <fullName evidence="1">Uncharacterized protein</fullName>
    </submittedName>
</protein>
<dbReference type="EMBL" id="FUWR01000002">
    <property type="protein sequence ID" value="SJZ51513.1"/>
    <property type="molecule type" value="Genomic_DNA"/>
</dbReference>
<gene>
    <name evidence="1" type="ORF">SAMN02745119_00851</name>
</gene>
<organism evidence="1 2">
    <name type="scientific">Trichlorobacter thiogenes</name>
    <dbReference type="NCBI Taxonomy" id="115783"/>
    <lineage>
        <taxon>Bacteria</taxon>
        <taxon>Pseudomonadati</taxon>
        <taxon>Thermodesulfobacteriota</taxon>
        <taxon>Desulfuromonadia</taxon>
        <taxon>Geobacterales</taxon>
        <taxon>Geobacteraceae</taxon>
        <taxon>Trichlorobacter</taxon>
    </lineage>
</organism>